<dbReference type="Pfam" id="PF14041">
    <property type="entry name" value="Lipoprotein_21"/>
    <property type="match status" value="1"/>
</dbReference>
<accession>A0A178LUM9</accession>
<comment type="caution">
    <text evidence="6">The sequence shown here is derived from an EMBL/GenBank/DDBJ whole genome shotgun (WGS) entry which is preliminary data.</text>
</comment>
<protein>
    <recommendedName>
        <fullName evidence="8">LppP/LprE family lipoprotein</fullName>
    </recommendedName>
</protein>
<name>A0A178LUM9_MYCIR</name>
<dbReference type="OrthoDB" id="4427395at2"/>
<evidence type="ECO:0000256" key="3">
    <source>
        <dbReference type="ARBA" id="ARBA00023136"/>
    </source>
</evidence>
<proteinExistence type="predicted"/>
<dbReference type="RefSeq" id="WP_082909288.1">
    <property type="nucleotide sequence ID" value="NZ_LWCS01000024.1"/>
</dbReference>
<dbReference type="EMBL" id="LWCS01000024">
    <property type="protein sequence ID" value="OAN37894.1"/>
    <property type="molecule type" value="Genomic_DNA"/>
</dbReference>
<dbReference type="InterPro" id="IPR025971">
    <property type="entry name" value="LppP/LprE"/>
</dbReference>
<evidence type="ECO:0000256" key="4">
    <source>
        <dbReference type="ARBA" id="ARBA00023139"/>
    </source>
</evidence>
<evidence type="ECO:0000313" key="6">
    <source>
        <dbReference type="EMBL" id="OAN37894.1"/>
    </source>
</evidence>
<evidence type="ECO:0000256" key="5">
    <source>
        <dbReference type="ARBA" id="ARBA00023288"/>
    </source>
</evidence>
<keyword evidence="3" id="KW-0472">Membrane</keyword>
<evidence type="ECO:0000256" key="1">
    <source>
        <dbReference type="ARBA" id="ARBA00022475"/>
    </source>
</evidence>
<reference evidence="6 7" key="1">
    <citation type="submission" date="2016-04" db="EMBL/GenBank/DDBJ databases">
        <title>Draft Genome Sequences of Staphylococcus capitis Strain H36, S. capitis Strain H65, S. cohnii Strain H62, S. hominis Strain H69, Mycobacterium iranicum Strain H39, Plantibacter sp. Strain H53, Pseudomonas oryzihabitans Strain H72, and Microbacterium sp. Strain H83, isolated from residential settings.</title>
        <authorList>
            <person name="Lymperopoulou D."/>
            <person name="Adams R.I."/>
            <person name="Lindow S."/>
            <person name="Coil D.A."/>
            <person name="Jospin G."/>
            <person name="Eisen J.A."/>
        </authorList>
    </citation>
    <scope>NUCLEOTIDE SEQUENCE [LARGE SCALE GENOMIC DNA]</scope>
    <source>
        <strain evidence="6 7">H39</strain>
    </source>
</reference>
<sequence length="164" mass="17489">MRFPRPHIRHLAPVLLILGLTVAGCGWSPPAPAPTSSAAAPECGPGPSAQDVEAEFALLPPAPWREVSRGNAADCRLQWVVVTSGDQPDSLQQVLFFDDGAPVGSPTMDPRPYITVTPQGERDAVVQYQWNQGQDEPCCPTGIGTARVTLEEGRLTVLDPIPNS</sequence>
<dbReference type="eggNOG" id="ENOG5030R77">
    <property type="taxonomic scope" value="Bacteria"/>
</dbReference>
<keyword evidence="2" id="KW-0732">Signal</keyword>
<gene>
    <name evidence="6" type="ORF">A4X20_21165</name>
</gene>
<evidence type="ECO:0008006" key="8">
    <source>
        <dbReference type="Google" id="ProtNLM"/>
    </source>
</evidence>
<dbReference type="AlphaFoldDB" id="A0A178LUM9"/>
<evidence type="ECO:0000313" key="7">
    <source>
        <dbReference type="Proteomes" id="UP000078396"/>
    </source>
</evidence>
<dbReference type="Proteomes" id="UP000078396">
    <property type="component" value="Unassembled WGS sequence"/>
</dbReference>
<keyword evidence="4" id="KW-0564">Palmitate</keyword>
<keyword evidence="1" id="KW-1003">Cell membrane</keyword>
<dbReference type="PROSITE" id="PS51257">
    <property type="entry name" value="PROKAR_LIPOPROTEIN"/>
    <property type="match status" value="1"/>
</dbReference>
<evidence type="ECO:0000256" key="2">
    <source>
        <dbReference type="ARBA" id="ARBA00022729"/>
    </source>
</evidence>
<keyword evidence="5" id="KW-0449">Lipoprotein</keyword>
<organism evidence="6 7">
    <name type="scientific">Mycolicibacterium iranicum</name>
    <name type="common">Mycobacterium iranicum</name>
    <dbReference type="NCBI Taxonomy" id="912594"/>
    <lineage>
        <taxon>Bacteria</taxon>
        <taxon>Bacillati</taxon>
        <taxon>Actinomycetota</taxon>
        <taxon>Actinomycetes</taxon>
        <taxon>Mycobacteriales</taxon>
        <taxon>Mycobacteriaceae</taxon>
        <taxon>Mycolicibacterium</taxon>
    </lineage>
</organism>